<dbReference type="InterPro" id="IPR017441">
    <property type="entry name" value="Protein_kinase_ATP_BS"/>
</dbReference>
<evidence type="ECO:0000256" key="13">
    <source>
        <dbReference type="ARBA" id="ARBA00023136"/>
    </source>
</evidence>
<dbReference type="SMART" id="SM00073">
    <property type="entry name" value="HPT"/>
    <property type="match status" value="1"/>
</dbReference>
<evidence type="ECO:0000256" key="4">
    <source>
        <dbReference type="ARBA" id="ARBA00022475"/>
    </source>
</evidence>
<keyword evidence="5 15" id="KW-0597">Phosphoprotein</keyword>
<feature type="compositionally biased region" description="Low complexity" evidence="17">
    <location>
        <begin position="817"/>
        <end position="834"/>
    </location>
</feature>
<feature type="domain" description="PAS" evidence="21">
    <location>
        <begin position="160"/>
        <end position="201"/>
    </location>
</feature>
<keyword evidence="9" id="KW-0418">Kinase</keyword>
<feature type="domain" description="HPt" evidence="23">
    <location>
        <begin position="853"/>
        <end position="943"/>
    </location>
</feature>
<evidence type="ECO:0000259" key="19">
    <source>
        <dbReference type="PROSITE" id="PS50109"/>
    </source>
</evidence>
<dbReference type="PANTHER" id="PTHR45339">
    <property type="entry name" value="HYBRID SIGNAL TRANSDUCTION HISTIDINE KINASE J"/>
    <property type="match status" value="1"/>
</dbReference>
<gene>
    <name evidence="24" type="primary">dhkJ</name>
    <name evidence="24" type="ORF">SPIL2461_LOCUS18206</name>
</gene>
<dbReference type="GO" id="GO:0005524">
    <property type="term" value="F:ATP binding"/>
    <property type="evidence" value="ECO:0007669"/>
    <property type="project" value="UniProtKB-UniRule"/>
</dbReference>
<dbReference type="InterPro" id="IPR005467">
    <property type="entry name" value="His_kinase_dom"/>
</dbReference>
<dbReference type="CDD" id="cd00082">
    <property type="entry name" value="HisKA"/>
    <property type="match status" value="1"/>
</dbReference>
<feature type="domain" description="Response regulatory" evidence="20">
    <location>
        <begin position="947"/>
        <end position="1064"/>
    </location>
</feature>
<dbReference type="InterPro" id="IPR001789">
    <property type="entry name" value="Sig_transdc_resp-reg_receiver"/>
</dbReference>
<dbReference type="GO" id="GO:0009882">
    <property type="term" value="F:blue light photoreceptor activity"/>
    <property type="evidence" value="ECO:0007669"/>
    <property type="project" value="UniProtKB-ARBA"/>
</dbReference>
<dbReference type="InterPro" id="IPR035965">
    <property type="entry name" value="PAS-like_dom_sf"/>
</dbReference>
<dbReference type="Pfam" id="PF00069">
    <property type="entry name" value="Pkinase"/>
    <property type="match status" value="1"/>
</dbReference>
<keyword evidence="11" id="KW-1133">Transmembrane helix</keyword>
<evidence type="ECO:0000259" key="21">
    <source>
        <dbReference type="PROSITE" id="PS50112"/>
    </source>
</evidence>
<dbReference type="PROSITE" id="PS50011">
    <property type="entry name" value="PROTEIN_KINASE_DOM"/>
    <property type="match status" value="1"/>
</dbReference>
<dbReference type="InterPro" id="IPR000014">
    <property type="entry name" value="PAS"/>
</dbReference>
<dbReference type="PROSITE" id="PS50109">
    <property type="entry name" value="HIS_KIN"/>
    <property type="match status" value="1"/>
</dbReference>
<keyword evidence="25" id="KW-1185">Reference proteome</keyword>
<accession>A0A812W0G9</accession>
<keyword evidence="10 16" id="KW-0067">ATP-binding</keyword>
<evidence type="ECO:0000256" key="9">
    <source>
        <dbReference type="ARBA" id="ARBA00022777"/>
    </source>
</evidence>
<dbReference type="CDD" id="cd00156">
    <property type="entry name" value="REC"/>
    <property type="match status" value="1"/>
</dbReference>
<dbReference type="Gene3D" id="1.10.510.10">
    <property type="entry name" value="Transferase(Phosphotransferase) domain 1"/>
    <property type="match status" value="1"/>
</dbReference>
<dbReference type="SMART" id="SM00220">
    <property type="entry name" value="S_TKc"/>
    <property type="match status" value="1"/>
</dbReference>
<dbReference type="InterPro" id="IPR036641">
    <property type="entry name" value="HPT_dom_sf"/>
</dbReference>
<feature type="region of interest" description="Disordered" evidence="17">
    <location>
        <begin position="1"/>
        <end position="36"/>
    </location>
</feature>
<dbReference type="SMART" id="SM00091">
    <property type="entry name" value="PAS"/>
    <property type="match status" value="2"/>
</dbReference>
<dbReference type="CDD" id="cd00088">
    <property type="entry name" value="HPT"/>
    <property type="match status" value="1"/>
</dbReference>
<dbReference type="Pfam" id="PF08448">
    <property type="entry name" value="PAS_4"/>
    <property type="match status" value="2"/>
</dbReference>
<evidence type="ECO:0000259" key="18">
    <source>
        <dbReference type="PROSITE" id="PS50011"/>
    </source>
</evidence>
<dbReference type="InterPro" id="IPR011009">
    <property type="entry name" value="Kinase-like_dom_sf"/>
</dbReference>
<dbReference type="SMART" id="SM00387">
    <property type="entry name" value="HATPase_c"/>
    <property type="match status" value="1"/>
</dbReference>
<dbReference type="SMART" id="SM00388">
    <property type="entry name" value="HisKA"/>
    <property type="match status" value="1"/>
</dbReference>
<dbReference type="InterPro" id="IPR000700">
    <property type="entry name" value="PAS-assoc_C"/>
</dbReference>
<dbReference type="OrthoDB" id="298677at2759"/>
<dbReference type="InterPro" id="IPR003661">
    <property type="entry name" value="HisK_dim/P_dom"/>
</dbReference>
<keyword evidence="13" id="KW-0472">Membrane</keyword>
<comment type="caution">
    <text evidence="24">The sequence shown here is derived from an EMBL/GenBank/DDBJ whole genome shotgun (WGS) entry which is preliminary data.</text>
</comment>
<dbReference type="InterPro" id="IPR011006">
    <property type="entry name" value="CheY-like_superfamily"/>
</dbReference>
<dbReference type="Pfam" id="PF01627">
    <property type="entry name" value="Hpt"/>
    <property type="match status" value="1"/>
</dbReference>
<keyword evidence="7" id="KW-0812">Transmembrane</keyword>
<keyword evidence="4" id="KW-1003">Cell membrane</keyword>
<dbReference type="FunFam" id="1.10.287.130:FF:000002">
    <property type="entry name" value="Two-component osmosensing histidine kinase"/>
    <property type="match status" value="1"/>
</dbReference>
<dbReference type="EC" id="2.7.13.3" evidence="3"/>
<comment type="catalytic activity">
    <reaction evidence="1">
        <text>ATP + protein L-histidine = ADP + protein N-phospho-L-histidine.</text>
        <dbReference type="EC" id="2.7.13.3"/>
    </reaction>
</comment>
<keyword evidence="8 16" id="KW-0547">Nucleotide-binding</keyword>
<dbReference type="CDD" id="cd00130">
    <property type="entry name" value="PAS"/>
    <property type="match status" value="2"/>
</dbReference>
<dbReference type="Gene3D" id="1.20.120.160">
    <property type="entry name" value="HPT domain"/>
    <property type="match status" value="1"/>
</dbReference>
<feature type="domain" description="Response regulatory" evidence="20">
    <location>
        <begin position="545"/>
        <end position="666"/>
    </location>
</feature>
<dbReference type="SUPFAM" id="SSF47226">
    <property type="entry name" value="Histidine-containing phosphotransfer domain, HPT domain"/>
    <property type="match status" value="1"/>
</dbReference>
<feature type="domain" description="PAC" evidence="22">
    <location>
        <begin position="100"/>
        <end position="159"/>
    </location>
</feature>
<dbReference type="Gene3D" id="3.30.450.20">
    <property type="entry name" value="PAS domain"/>
    <property type="match status" value="2"/>
</dbReference>
<protein>
    <recommendedName>
        <fullName evidence="3">histidine kinase</fullName>
        <ecNumber evidence="3">2.7.13.3</ecNumber>
    </recommendedName>
</protein>
<dbReference type="PROSITE" id="PS00107">
    <property type="entry name" value="PROTEIN_KINASE_ATP"/>
    <property type="match status" value="1"/>
</dbReference>
<evidence type="ECO:0000256" key="14">
    <source>
        <dbReference type="PROSITE-ProRule" id="PRU00110"/>
    </source>
</evidence>
<evidence type="ECO:0000256" key="2">
    <source>
        <dbReference type="ARBA" id="ARBA00004651"/>
    </source>
</evidence>
<dbReference type="CDD" id="cd16922">
    <property type="entry name" value="HATPase_EvgS-ArcB-TorS-like"/>
    <property type="match status" value="1"/>
</dbReference>
<evidence type="ECO:0000256" key="10">
    <source>
        <dbReference type="ARBA" id="ARBA00022840"/>
    </source>
</evidence>
<keyword evidence="6" id="KW-0808">Transferase</keyword>
<feature type="modified residue" description="4-aspartylphosphate" evidence="15">
    <location>
        <position position="599"/>
    </location>
</feature>
<name>A0A812W0G9_SYMPI</name>
<reference evidence="24" key="1">
    <citation type="submission" date="2021-02" db="EMBL/GenBank/DDBJ databases">
        <authorList>
            <person name="Dougan E. K."/>
            <person name="Rhodes N."/>
            <person name="Thang M."/>
            <person name="Chan C."/>
        </authorList>
    </citation>
    <scope>NUCLEOTIDE SEQUENCE</scope>
</reference>
<dbReference type="Pfam" id="PF00072">
    <property type="entry name" value="Response_reg"/>
    <property type="match status" value="3"/>
</dbReference>
<dbReference type="PROSITE" id="PS50113">
    <property type="entry name" value="PAC"/>
    <property type="match status" value="2"/>
</dbReference>
<evidence type="ECO:0000256" key="11">
    <source>
        <dbReference type="ARBA" id="ARBA00022989"/>
    </source>
</evidence>
<evidence type="ECO:0000256" key="1">
    <source>
        <dbReference type="ARBA" id="ARBA00000085"/>
    </source>
</evidence>
<dbReference type="EMBL" id="CAJNIZ010043667">
    <property type="protein sequence ID" value="CAE7665661.1"/>
    <property type="molecule type" value="Genomic_DNA"/>
</dbReference>
<dbReference type="InterPro" id="IPR036097">
    <property type="entry name" value="HisK_dim/P_sf"/>
</dbReference>
<proteinExistence type="predicted"/>
<evidence type="ECO:0000256" key="7">
    <source>
        <dbReference type="ARBA" id="ARBA00022692"/>
    </source>
</evidence>
<dbReference type="PROSITE" id="PS00108">
    <property type="entry name" value="PROTEIN_KINASE_ST"/>
    <property type="match status" value="1"/>
</dbReference>
<evidence type="ECO:0000256" key="15">
    <source>
        <dbReference type="PROSITE-ProRule" id="PRU00169"/>
    </source>
</evidence>
<feature type="region of interest" description="Disordered" evidence="17">
    <location>
        <begin position="809"/>
        <end position="836"/>
    </location>
</feature>
<dbReference type="NCBIfam" id="TIGR00229">
    <property type="entry name" value="sensory_box"/>
    <property type="match status" value="2"/>
</dbReference>
<dbReference type="InterPro" id="IPR003594">
    <property type="entry name" value="HATPase_dom"/>
</dbReference>
<organism evidence="24 25">
    <name type="scientific">Symbiodinium pilosum</name>
    <name type="common">Dinoflagellate</name>
    <dbReference type="NCBI Taxonomy" id="2952"/>
    <lineage>
        <taxon>Eukaryota</taxon>
        <taxon>Sar</taxon>
        <taxon>Alveolata</taxon>
        <taxon>Dinophyceae</taxon>
        <taxon>Suessiales</taxon>
        <taxon>Symbiodiniaceae</taxon>
        <taxon>Symbiodinium</taxon>
    </lineage>
</organism>
<dbReference type="CDD" id="cd17574">
    <property type="entry name" value="REC_OmpR"/>
    <property type="match status" value="1"/>
</dbReference>
<dbReference type="Pfam" id="PF00512">
    <property type="entry name" value="HisKA"/>
    <property type="match status" value="1"/>
</dbReference>
<dbReference type="SUPFAM" id="SSF47384">
    <property type="entry name" value="Homodimeric domain of signal transducing histidine kinase"/>
    <property type="match status" value="1"/>
</dbReference>
<dbReference type="SUPFAM" id="SSF55874">
    <property type="entry name" value="ATPase domain of HSP90 chaperone/DNA topoisomerase II/histidine kinase"/>
    <property type="match status" value="1"/>
</dbReference>
<dbReference type="InterPro" id="IPR008207">
    <property type="entry name" value="Sig_transdc_His_kin_Hpt_dom"/>
</dbReference>
<dbReference type="Gene3D" id="3.40.50.2300">
    <property type="match status" value="3"/>
</dbReference>
<dbReference type="Gene3D" id="3.30.565.10">
    <property type="entry name" value="Histidine kinase-like ATPase, C-terminal domain"/>
    <property type="match status" value="1"/>
</dbReference>
<dbReference type="Proteomes" id="UP000649617">
    <property type="component" value="Unassembled WGS sequence"/>
</dbReference>
<evidence type="ECO:0000313" key="24">
    <source>
        <dbReference type="EMBL" id="CAE7665661.1"/>
    </source>
</evidence>
<feature type="domain" description="Protein kinase" evidence="18">
    <location>
        <begin position="1083"/>
        <end position="1351"/>
    </location>
</feature>
<dbReference type="InterPro" id="IPR004358">
    <property type="entry name" value="Sig_transdc_His_kin-like_C"/>
</dbReference>
<evidence type="ECO:0000256" key="6">
    <source>
        <dbReference type="ARBA" id="ARBA00022679"/>
    </source>
</evidence>
<dbReference type="GO" id="GO:0000155">
    <property type="term" value="F:phosphorelay sensor kinase activity"/>
    <property type="evidence" value="ECO:0007669"/>
    <property type="project" value="InterPro"/>
</dbReference>
<feature type="modified residue" description="Phosphohistidine" evidence="14">
    <location>
        <position position="892"/>
    </location>
</feature>
<dbReference type="CDD" id="cd14014">
    <property type="entry name" value="STKc_PknB_like"/>
    <property type="match status" value="1"/>
</dbReference>
<evidence type="ECO:0000256" key="5">
    <source>
        <dbReference type="ARBA" id="ARBA00022553"/>
    </source>
</evidence>
<feature type="domain" description="Response regulatory" evidence="20">
    <location>
        <begin position="691"/>
        <end position="809"/>
    </location>
</feature>
<dbReference type="InterPro" id="IPR008271">
    <property type="entry name" value="Ser/Thr_kinase_AS"/>
</dbReference>
<evidence type="ECO:0000256" key="16">
    <source>
        <dbReference type="PROSITE-ProRule" id="PRU10141"/>
    </source>
</evidence>
<dbReference type="SUPFAM" id="SSF52172">
    <property type="entry name" value="CheY-like"/>
    <property type="match status" value="3"/>
</dbReference>
<dbReference type="InterPro" id="IPR000719">
    <property type="entry name" value="Prot_kinase_dom"/>
</dbReference>
<evidence type="ECO:0000259" key="22">
    <source>
        <dbReference type="PROSITE" id="PS50113"/>
    </source>
</evidence>
<evidence type="ECO:0000256" key="3">
    <source>
        <dbReference type="ARBA" id="ARBA00012438"/>
    </source>
</evidence>
<feature type="binding site" evidence="16">
    <location>
        <position position="1112"/>
    </location>
    <ligand>
        <name>ATP</name>
        <dbReference type="ChEBI" id="CHEBI:30616"/>
    </ligand>
</feature>
<evidence type="ECO:0000256" key="8">
    <source>
        <dbReference type="ARBA" id="ARBA00022741"/>
    </source>
</evidence>
<comment type="subcellular location">
    <subcellularLocation>
        <location evidence="2">Cell membrane</location>
        <topology evidence="2">Multi-pass membrane protein</topology>
    </subcellularLocation>
</comment>
<dbReference type="PANTHER" id="PTHR45339:SF1">
    <property type="entry name" value="HYBRID SIGNAL TRANSDUCTION HISTIDINE KINASE J"/>
    <property type="match status" value="1"/>
</dbReference>
<dbReference type="SUPFAM" id="SSF56112">
    <property type="entry name" value="Protein kinase-like (PK-like)"/>
    <property type="match status" value="1"/>
</dbReference>
<keyword evidence="12" id="KW-0902">Two-component regulatory system</keyword>
<evidence type="ECO:0000256" key="12">
    <source>
        <dbReference type="ARBA" id="ARBA00023012"/>
    </source>
</evidence>
<dbReference type="Gene3D" id="1.10.287.130">
    <property type="match status" value="1"/>
</dbReference>
<dbReference type="FunFam" id="3.30.565.10:FF:000078">
    <property type="entry name" value="Two-component sensor histidine kinase"/>
    <property type="match status" value="1"/>
</dbReference>
<feature type="domain" description="Histidine kinase" evidence="19">
    <location>
        <begin position="305"/>
        <end position="526"/>
    </location>
</feature>
<dbReference type="GO" id="GO:0005886">
    <property type="term" value="C:plasma membrane"/>
    <property type="evidence" value="ECO:0007669"/>
    <property type="project" value="UniProtKB-SubCell"/>
</dbReference>
<feature type="domain" description="PAC" evidence="22">
    <location>
        <begin position="232"/>
        <end position="287"/>
    </location>
</feature>
<dbReference type="PROSITE" id="PS50110">
    <property type="entry name" value="RESPONSE_REGULATORY"/>
    <property type="match status" value="3"/>
</dbReference>
<dbReference type="CDD" id="cd17546">
    <property type="entry name" value="REC_hyHK_CKI1_RcsC-like"/>
    <property type="match status" value="1"/>
</dbReference>
<evidence type="ECO:0000313" key="25">
    <source>
        <dbReference type="Proteomes" id="UP000649617"/>
    </source>
</evidence>
<feature type="modified residue" description="4-aspartylphosphate" evidence="15">
    <location>
        <position position="997"/>
    </location>
</feature>
<dbReference type="PROSITE" id="PS50894">
    <property type="entry name" value="HPT"/>
    <property type="match status" value="1"/>
</dbReference>
<dbReference type="InterPro" id="IPR036890">
    <property type="entry name" value="HATPase_C_sf"/>
</dbReference>
<dbReference type="InterPro" id="IPR013656">
    <property type="entry name" value="PAS_4"/>
</dbReference>
<dbReference type="PROSITE" id="PS50112">
    <property type="entry name" value="PAS"/>
    <property type="match status" value="1"/>
</dbReference>
<dbReference type="SUPFAM" id="SSF55785">
    <property type="entry name" value="PYP-like sensor domain (PAS domain)"/>
    <property type="match status" value="2"/>
</dbReference>
<dbReference type="SMART" id="SM00448">
    <property type="entry name" value="REC"/>
    <property type="match status" value="3"/>
</dbReference>
<sequence>MPSGDSFSADWMAMLLGPSQSGDASPPSGRDPTPASVTRSILDLLPVSLVVKDAAGRRVFFNQHYADLHKSSVGELLGKTDSDLFPPSAAQKYHDDDQRVQQTGEVLRGVEERRAPDGTASKIERIKGPVRDANGDVVGVAVLFWDISDQARIEEALDLEQDLMRSLMESIPDSVYFKDRESRFLRVSQSQSQLFGLSKPQEAIGKTDADIFSVEHARQALEDERRIMETGEPIVAQVEKETWPDRDDTWVSTTKMPLRNNQGEVVGTFGISRDVTELKRMQLELVSAREMAEAANRAKSDFLANMSHEIRTPMNGIIGMTELLLNTELTDEQREYQLLVQRSADSLLALLNDILDFSKIEAGKLELEHLPLELRDTLGGTLHTLAGRAAQKGVELAVHIVPSVPDHLVGDACRLRQVVVNLVGNAIKFTSEGEIVVRVTPVEVTDDSATLRIAVSDTGIGISPEKQAHIFEAFTQADASTTRQYGGTGLGLAISGQLVQLMGGSLSVRSEPGIGSTFEFTATFDRAEETPEAAAATLSTLHQLPVLVVDDNHTNRLICTEMLSNWGMKPTAVESGESGIREFDRAAGGGAGYRLALVDVMMPQMDGFEMVRRLRERPGAESMAVIMLSSANRPEDRALADELGVARCMTKPVTQSNLLNGITSVLGTARVDDSPASSLTADRDGEFAPRKILLAEDGVVNRKVAVSLLRKRGHDVTAVEDGRMAVDAVRVQRFDLVLMDIQMPVLDGFAATAEIRRLEADTGRRLPIIAMTAHAMKGDRERCLDAGMDDYVSKPFRPAELFAAVEKVPPSQDQPDGDAPTAAVGGAPAVPAPVSNDARPFDYDRALENVGGCEEMLAEMIDLFAQECPKQMADVEEAWRASDSEALMRAAHTLKGSVALFAAGEAAAAAKRVEFLGRDGKLDEFVDEWAGLKRHVDQLLTTNADMKVLIAEDNAMYRAVLSRNVENWGYEPVAVEDGKRALKLLQREGAPRLAILDWQMPGMDGIDVCRHVKRNPDHPFTYVVMLTSRDAQEDMVAGLNAGADDYLTKPIDPKVLRSKLTAAERIVKLVPPKEWAVPRIDGYEVQKLLGKGVFASVWRAIRQSTGEPIALKIIRVDLATDDVFGRFAQEIELMEKLDHPNIARIYDSQIDKNLGYYAVELLTGGTLEQHVQDKSPKPAVLLHLISKVCDGLDHAHSKGVVHRDLKPSNIMMTGTGEPKIVDFGLARFMFEAAEHNSAVHSMEGSVIGTPLFMSPEQARGDTDHLDGRADIYALGIILYVMLVRKHPHKVNQHNRWETIREIAEGRARRPSEIRPNFNTDIERILMKALAEKPEDRYETAGQFGDAIRGFLEELIRRKRQKSSS</sequence>
<evidence type="ECO:0000256" key="17">
    <source>
        <dbReference type="SAM" id="MobiDB-lite"/>
    </source>
</evidence>
<dbReference type="PRINTS" id="PR00344">
    <property type="entry name" value="BCTRLSENSOR"/>
</dbReference>
<feature type="modified residue" description="4-aspartylphosphate" evidence="15">
    <location>
        <position position="740"/>
    </location>
</feature>
<evidence type="ECO:0000259" key="23">
    <source>
        <dbReference type="PROSITE" id="PS50894"/>
    </source>
</evidence>
<dbReference type="Pfam" id="PF02518">
    <property type="entry name" value="HATPase_c"/>
    <property type="match status" value="1"/>
</dbReference>
<evidence type="ECO:0000259" key="20">
    <source>
        <dbReference type="PROSITE" id="PS50110"/>
    </source>
</evidence>